<organism evidence="1 2">
    <name type="scientific">Vibrio parahaemolyticus</name>
    <dbReference type="NCBI Taxonomy" id="670"/>
    <lineage>
        <taxon>Bacteria</taxon>
        <taxon>Pseudomonadati</taxon>
        <taxon>Pseudomonadota</taxon>
        <taxon>Gammaproteobacteria</taxon>
        <taxon>Vibrionales</taxon>
        <taxon>Vibrionaceae</taxon>
        <taxon>Vibrio</taxon>
    </lineage>
</organism>
<dbReference type="AlphaFoldDB" id="A0A7Y0SFG0"/>
<accession>A0A7Y0SFG0</accession>
<feature type="non-terminal residue" evidence="1">
    <location>
        <position position="33"/>
    </location>
</feature>
<name>A0A7Y0SFG0_VIBPH</name>
<reference evidence="1 2" key="1">
    <citation type="submission" date="2020-04" db="EMBL/GenBank/DDBJ databases">
        <title>Whole-genome sequencing of Vibrio spp. from China reveals different genetic environments of blaCTX-M-14 among diverse lineages.</title>
        <authorList>
            <person name="Zheng Z."/>
            <person name="Ye L."/>
            <person name="Chen S."/>
        </authorList>
    </citation>
    <scope>NUCLEOTIDE SEQUENCE [LARGE SCALE GENOMIC DNA]</scope>
    <source>
        <strain evidence="1 2">Vb0551</strain>
    </source>
</reference>
<evidence type="ECO:0000313" key="2">
    <source>
        <dbReference type="Proteomes" id="UP000518904"/>
    </source>
</evidence>
<sequence>MNVNNIPLCDIIKNIPGSIKVLKSRKINAYINL</sequence>
<protein>
    <submittedName>
        <fullName evidence="1">Iron-sulfur cluster repair di-iron protein</fullName>
    </submittedName>
</protein>
<proteinExistence type="predicted"/>
<dbReference type="EMBL" id="JABCLB010000780">
    <property type="protein sequence ID" value="NMU82544.1"/>
    <property type="molecule type" value="Genomic_DNA"/>
</dbReference>
<dbReference type="Proteomes" id="UP000518904">
    <property type="component" value="Unassembled WGS sequence"/>
</dbReference>
<gene>
    <name evidence="1" type="ORF">HKB16_06570</name>
</gene>
<comment type="caution">
    <text evidence="1">The sequence shown here is derived from an EMBL/GenBank/DDBJ whole genome shotgun (WGS) entry which is preliminary data.</text>
</comment>
<evidence type="ECO:0000313" key="1">
    <source>
        <dbReference type="EMBL" id="NMU82544.1"/>
    </source>
</evidence>